<dbReference type="Gene3D" id="1.20.120.730">
    <property type="entry name" value="Sec23/Sec24 helical domain"/>
    <property type="match status" value="2"/>
</dbReference>
<evidence type="ECO:0000256" key="11">
    <source>
        <dbReference type="ARBA" id="ARBA00023136"/>
    </source>
</evidence>
<keyword evidence="10" id="KW-0333">Golgi apparatus</keyword>
<evidence type="ECO:0000259" key="17">
    <source>
        <dbReference type="Pfam" id="PF08033"/>
    </source>
</evidence>
<dbReference type="InterPro" id="IPR007123">
    <property type="entry name" value="Gelsolin-like_dom"/>
</dbReference>
<keyword evidence="6" id="KW-0963">Cytoplasm</keyword>
<dbReference type="OrthoDB" id="49016at2759"/>
<organism evidence="18 19">
    <name type="scientific">Perkinsus olseni</name>
    <name type="common">Perkinsus atlanticus</name>
    <dbReference type="NCBI Taxonomy" id="32597"/>
    <lineage>
        <taxon>Eukaryota</taxon>
        <taxon>Sar</taxon>
        <taxon>Alveolata</taxon>
        <taxon>Perkinsozoa</taxon>
        <taxon>Perkinsea</taxon>
        <taxon>Perkinsida</taxon>
        <taxon>Perkinsidae</taxon>
        <taxon>Perkinsus</taxon>
    </lineage>
</organism>
<dbReference type="Pfam" id="PF04810">
    <property type="entry name" value="zf-Sec23_Sec24"/>
    <property type="match status" value="2"/>
</dbReference>
<dbReference type="GO" id="GO:0000139">
    <property type="term" value="C:Golgi membrane"/>
    <property type="evidence" value="ECO:0007669"/>
    <property type="project" value="UniProtKB-SubCell"/>
</dbReference>
<feature type="compositionally biased region" description="Polar residues" evidence="12">
    <location>
        <begin position="1094"/>
        <end position="1104"/>
    </location>
</feature>
<feature type="domain" description="Sec23/Sec24 trunk" evidence="15">
    <location>
        <begin position="290"/>
        <end position="507"/>
    </location>
</feature>
<dbReference type="InterPro" id="IPR036175">
    <property type="entry name" value="Sec23/24_helical_dom_sf"/>
</dbReference>
<accession>A0A7J6PL60</accession>
<feature type="region of interest" description="Disordered" evidence="12">
    <location>
        <begin position="869"/>
        <end position="956"/>
    </location>
</feature>
<keyword evidence="8" id="KW-0931">ER-Golgi transport</keyword>
<dbReference type="SUPFAM" id="SSF82919">
    <property type="entry name" value="Zn-finger domain of Sec23/24"/>
    <property type="match status" value="2"/>
</dbReference>
<feature type="domain" description="Sec23/Sec24 trunk" evidence="15">
    <location>
        <begin position="1244"/>
        <end position="1469"/>
    </location>
</feature>
<dbReference type="InterPro" id="IPR029006">
    <property type="entry name" value="ADF-H/Gelsolin-like_dom_sf"/>
</dbReference>
<dbReference type="Gene3D" id="2.60.40.1670">
    <property type="entry name" value="beta-sandwich domain of Sec23/24"/>
    <property type="match status" value="2"/>
</dbReference>
<dbReference type="Gene3D" id="3.40.20.10">
    <property type="entry name" value="Severin"/>
    <property type="match status" value="2"/>
</dbReference>
<feature type="compositionally biased region" description="Polar residues" evidence="12">
    <location>
        <begin position="872"/>
        <end position="889"/>
    </location>
</feature>
<evidence type="ECO:0000313" key="18">
    <source>
        <dbReference type="EMBL" id="KAF4696853.1"/>
    </source>
</evidence>
<evidence type="ECO:0000313" key="19">
    <source>
        <dbReference type="Proteomes" id="UP000541610"/>
    </source>
</evidence>
<dbReference type="GO" id="GO:0030127">
    <property type="term" value="C:COPII vesicle coat"/>
    <property type="evidence" value="ECO:0007669"/>
    <property type="project" value="InterPro"/>
</dbReference>
<dbReference type="GO" id="GO:0005789">
    <property type="term" value="C:endoplasmic reticulum membrane"/>
    <property type="evidence" value="ECO:0007669"/>
    <property type="project" value="UniProtKB-SubCell"/>
</dbReference>
<feature type="compositionally biased region" description="Polar residues" evidence="12">
    <location>
        <begin position="946"/>
        <end position="956"/>
    </location>
</feature>
<dbReference type="Pfam" id="PF04811">
    <property type="entry name" value="Sec23_trunk"/>
    <property type="match status" value="2"/>
</dbReference>
<dbReference type="Pfam" id="PF08033">
    <property type="entry name" value="Sec23_BS"/>
    <property type="match status" value="2"/>
</dbReference>
<dbReference type="Gene3D" id="3.40.50.410">
    <property type="entry name" value="von Willebrand factor, type A domain"/>
    <property type="match status" value="2"/>
</dbReference>
<keyword evidence="9" id="KW-0653">Protein transport</keyword>
<feature type="region of interest" description="Disordered" evidence="12">
    <location>
        <begin position="1841"/>
        <end position="1960"/>
    </location>
</feature>
<feature type="compositionally biased region" description="Polar residues" evidence="12">
    <location>
        <begin position="1"/>
        <end position="13"/>
    </location>
</feature>
<dbReference type="PANTHER" id="PTHR13803:SF39">
    <property type="entry name" value="SECRETORY 24AB, ISOFORM A"/>
    <property type="match status" value="1"/>
</dbReference>
<evidence type="ECO:0000259" key="13">
    <source>
        <dbReference type="Pfam" id="PF00626"/>
    </source>
</evidence>
<dbReference type="InterPro" id="IPR036465">
    <property type="entry name" value="vWFA_dom_sf"/>
</dbReference>
<evidence type="ECO:0000256" key="3">
    <source>
        <dbReference type="ARBA" id="ARBA00004586"/>
    </source>
</evidence>
<keyword evidence="7" id="KW-0256">Endoplasmic reticulum</keyword>
<proteinExistence type="inferred from homology"/>
<dbReference type="Gene3D" id="2.30.30.380">
    <property type="entry name" value="Zn-finger domain of Sec23/24"/>
    <property type="match status" value="2"/>
</dbReference>
<feature type="compositionally biased region" description="Low complexity" evidence="12">
    <location>
        <begin position="1034"/>
        <end position="1043"/>
    </location>
</feature>
<comment type="caution">
    <text evidence="18">The sequence shown here is derived from an EMBL/GenBank/DDBJ whole genome shotgun (WGS) entry which is preliminary data.</text>
</comment>
<dbReference type="InterPro" id="IPR036174">
    <property type="entry name" value="Znf_Sec23_Sec24_sf"/>
</dbReference>
<protein>
    <recommendedName>
        <fullName evidence="20">Protein transport protein Sec24D</fullName>
    </recommendedName>
</protein>
<dbReference type="SUPFAM" id="SSF81995">
    <property type="entry name" value="beta-sandwich domain of Sec23/24"/>
    <property type="match status" value="2"/>
</dbReference>
<comment type="similarity">
    <text evidence="4">Belongs to the SEC23/SEC24 family. SEC24 subfamily.</text>
</comment>
<dbReference type="InterPro" id="IPR012990">
    <property type="entry name" value="Beta-sandwich_Sec23_24"/>
</dbReference>
<evidence type="ECO:0000256" key="2">
    <source>
        <dbReference type="ARBA" id="ARBA00004496"/>
    </source>
</evidence>
<feature type="domain" description="Sec23/Sec24 helical" evidence="16">
    <location>
        <begin position="1578"/>
        <end position="1666"/>
    </location>
</feature>
<dbReference type="InterPro" id="IPR050550">
    <property type="entry name" value="SEC23_SEC24_subfamily"/>
</dbReference>
<dbReference type="GO" id="GO:0000149">
    <property type="term" value="F:SNARE binding"/>
    <property type="evidence" value="ECO:0007669"/>
    <property type="project" value="TreeGrafter"/>
</dbReference>
<evidence type="ECO:0000256" key="1">
    <source>
        <dbReference type="ARBA" id="ARBA00004394"/>
    </source>
</evidence>
<dbReference type="EMBL" id="JABANP010000007">
    <property type="protein sequence ID" value="KAF4696853.1"/>
    <property type="molecule type" value="Genomic_DNA"/>
</dbReference>
<feature type="domain" description="Zinc finger Sec23/Sec24-type" evidence="14">
    <location>
        <begin position="229"/>
        <end position="263"/>
    </location>
</feature>
<reference evidence="18 19" key="1">
    <citation type="submission" date="2020-04" db="EMBL/GenBank/DDBJ databases">
        <title>Perkinsus olseni comparative genomics.</title>
        <authorList>
            <person name="Bogema D.R."/>
        </authorList>
    </citation>
    <scope>NUCLEOTIDE SEQUENCE [LARGE SCALE GENOMIC DNA]</scope>
    <source>
        <strain evidence="18">00978-12</strain>
    </source>
</reference>
<dbReference type="Pfam" id="PF00626">
    <property type="entry name" value="Gelsolin"/>
    <property type="match status" value="2"/>
</dbReference>
<evidence type="ECO:0000256" key="4">
    <source>
        <dbReference type="ARBA" id="ARBA00008334"/>
    </source>
</evidence>
<evidence type="ECO:0000256" key="7">
    <source>
        <dbReference type="ARBA" id="ARBA00022824"/>
    </source>
</evidence>
<dbReference type="InterPro" id="IPR036180">
    <property type="entry name" value="Gelsolin-like_dom_sf"/>
</dbReference>
<evidence type="ECO:0000256" key="8">
    <source>
        <dbReference type="ARBA" id="ARBA00022892"/>
    </source>
</evidence>
<feature type="domain" description="Sec23/Sec24 beta-sandwich" evidence="17">
    <location>
        <begin position="1475"/>
        <end position="1567"/>
    </location>
</feature>
<name>A0A7J6PL60_PEROL</name>
<gene>
    <name evidence="18" type="ORF">FOZ60_014614</name>
</gene>
<feature type="domain" description="Gelsolin-like" evidence="13">
    <location>
        <begin position="1696"/>
        <end position="1750"/>
    </location>
</feature>
<sequence length="1960" mass="209571">MSYYQSPFGQNTPAGAPPGSSVPVQTSPFPGGAPQMAPPPSTRPAAGKWYAGVEGLLSSAAVTSGVIVAHLRTSVGDSPYGAPPPMAGGQQPVAPPMGQPSVGPPPLPGQHIPGPPPTYGSTKARQRLPTLPPGKPSSMLRPGPTGSQPPPTAAHGGMVSHGGMAPGGGQVLETAECDPALNARPEFLRGSFSVMPASESTQVKAKLPIGFFCQPLAPTESQVPVADVIHRCARCRTYLNPFAALNLQLRRWICNLCGHSNGIDVYEPPPEMTCGTVDFIATQDYMVRPPVPPVYVFCFEKSYTAISTGLVRVAANAIKDALPNLPERSQIALMTFDDKSVSIFDLQSANGTEYVISDVDDPFLPKPMDSLLVNVFDDAVSGTINNVLDSLAEMNPPSVASDCCCITAAVKLANLPIELTPGKLKKEERAPDATSMVAPASSVFKDMTLDLIAVQITVELFVATDNLHMDLASLAPLAKYTGGDMRYYPLFREAFRGEQLRQDIQHMLTRETGFEAVMKFRVSPGYELKSYHGHLFQRTRNLLVAPNCTEDETFGCIVGVNKDFSGPQARSVCIQAALLYTSSAGERRIRVNTSQFPKSLDVEQVMASCDAQAAAIIMGKYAINESHNVSDARKYLLDTTQAALSGPNGRLESLEALPGLVLGLLKSDVFSAAGDITRDMRAYEAHRFESLPITLADALASPRMFAVHNLAGTPAGYPIKGDESERTELPEEIHPLSAQSMSADGAFIIEDGENIFLWLGQGVSGQFLNGVFGVGSLVEISTELGSGAIVSTGDDNSVRLTNIIDQLRRDRRHYMPLVILPQGHPQENKFFERLVADRTAGTQISYEEFVQRLGLRGQTVPVGTAAAMGGFPQQQMNSPPAMPSQQQHPPSAGGRNTPMAAMAPPALAGKTGMAHGGPPPPPPMMAGTPGSNYGYQQQAPPPPPTMGNNYSHPPTNQAYRQYNKLERHRRALSDPAVVLKGSLLVSLGGRIAVLGPTMANGHPPGGMGGVMTPPPPPTMAGGPVQSATPPPPAAGGQQQFGMPPQGGPGMVQPPSMGGVPPPSGSAGGYGQQGSGSFMNHTGPPVPAAFGGQSDFASHQGSNLPPQPNQLLSGGFGGAQTEARDEQRMADSAEFSSPPHFVRCSVSKFPNSVSVRSKTKMPIGMYFQPLAPVPAGCPEVPTVNFNAVGVSTVVRCKRCRSYINPFVIWDQNGRKWQCNMCGYVGDTPQTYYCHLDDTMRRADRYQAVASGALATAAAAIKDLVEGQSFPGGERALVGIMTYDSSIHFYNLNSRLSQPQMLVVSDLEDPFLPLPDDILVPAQECGTQLSQLLTNLPEMFQQSRSNESCLAAAVKAAWMSMKHVGGKLIICASTIPSVGPSALKSTKENLRLLNTDREIEMLKPTVEGYKELAGELTRVQITAEMFLTTSMYMDVASISPLARYTGGDIRYYPGFRADVQGEKLRAELQHVCTRDMGWEAVMRVRVSKGWKITNFYGHMFVRSRDLLVVPNCHEDQTFSITLEPDADGNSGAGGGGPVDPFVCVQCALLFTSSNGERRIRVHTVQLPTTGNIDEVLDTTDPEVATGLMASLACDKAMEANSKLSDARSLIQNTIAQIVTSTPSHIEAVRPLPLHVLGLLKSPMFRATSDVPPDQRVYYWTRHESISVPLQAALFYPRMFAVHQLSGDEGTIDPNTQRVVLPPSIALSAENMSGDGVYLQEDGESIMMWIGKAASPQLLHSLFNVPSLDQLRVEMGEGCLVRDSPDDTCHRVVSIIDQLRLDRSPPMMQLILVPQGNQNEVRFFSNLIEDKTIGMQMSYQEFLHRIGGANQPRGPIFAGVPARAAAGTPQNSGLAPQAMMPGGPQMPVPQGGAQLPPPPAGMYGSEQPKNPQMPTMPPMGQAPPPPMGSHMPSGPPPMGQPPMNQPPMGQPPMGQPPMGQPPMGQPPMGPPPMGPPPMGNTYR</sequence>
<evidence type="ECO:0000256" key="9">
    <source>
        <dbReference type="ARBA" id="ARBA00022927"/>
    </source>
</evidence>
<keyword evidence="5" id="KW-0813">Transport</keyword>
<dbReference type="InterPro" id="IPR006896">
    <property type="entry name" value="Sec23/24_trunk_dom"/>
</dbReference>
<dbReference type="Pfam" id="PF04815">
    <property type="entry name" value="Sec23_helical"/>
    <property type="match status" value="1"/>
</dbReference>
<feature type="compositionally biased region" description="Low complexity" evidence="12">
    <location>
        <begin position="1852"/>
        <end position="1871"/>
    </location>
</feature>
<evidence type="ECO:0008006" key="20">
    <source>
        <dbReference type="Google" id="ProtNLM"/>
    </source>
</evidence>
<evidence type="ECO:0000259" key="16">
    <source>
        <dbReference type="Pfam" id="PF04815"/>
    </source>
</evidence>
<evidence type="ECO:0000259" key="14">
    <source>
        <dbReference type="Pfam" id="PF04810"/>
    </source>
</evidence>
<feature type="region of interest" description="Disordered" evidence="12">
    <location>
        <begin position="1003"/>
        <end position="1104"/>
    </location>
</feature>
<feature type="compositionally biased region" description="Pro residues" evidence="12">
    <location>
        <begin position="1891"/>
        <end position="1960"/>
    </location>
</feature>
<dbReference type="GO" id="GO:0008270">
    <property type="term" value="F:zinc ion binding"/>
    <property type="evidence" value="ECO:0007669"/>
    <property type="project" value="InterPro"/>
</dbReference>
<feature type="compositionally biased region" description="Low complexity" evidence="12">
    <location>
        <begin position="898"/>
        <end position="913"/>
    </location>
</feature>
<dbReference type="InterPro" id="IPR006900">
    <property type="entry name" value="Sec23/24_helical_dom"/>
</dbReference>
<feature type="region of interest" description="Disordered" evidence="12">
    <location>
        <begin position="79"/>
        <end position="169"/>
    </location>
</feature>
<evidence type="ECO:0000256" key="5">
    <source>
        <dbReference type="ARBA" id="ARBA00022448"/>
    </source>
</evidence>
<comment type="subcellular location">
    <subcellularLocation>
        <location evidence="2">Cytoplasm</location>
    </subcellularLocation>
    <subcellularLocation>
        <location evidence="3">Endoplasmic reticulum membrane</location>
    </subcellularLocation>
    <subcellularLocation>
        <location evidence="1">Golgi apparatus membrane</location>
    </subcellularLocation>
</comment>
<feature type="region of interest" description="Disordered" evidence="12">
    <location>
        <begin position="1"/>
        <end position="47"/>
    </location>
</feature>
<dbReference type="SUPFAM" id="SSF53300">
    <property type="entry name" value="vWA-like"/>
    <property type="match status" value="2"/>
</dbReference>
<evidence type="ECO:0000256" key="6">
    <source>
        <dbReference type="ARBA" id="ARBA00022490"/>
    </source>
</evidence>
<dbReference type="Proteomes" id="UP000541610">
    <property type="component" value="Unassembled WGS sequence"/>
</dbReference>
<dbReference type="GO" id="GO:0070971">
    <property type="term" value="C:endoplasmic reticulum exit site"/>
    <property type="evidence" value="ECO:0007669"/>
    <property type="project" value="TreeGrafter"/>
</dbReference>
<feature type="domain" description="Zinc finger Sec23/Sec24-type" evidence="14">
    <location>
        <begin position="1193"/>
        <end position="1230"/>
    </location>
</feature>
<feature type="compositionally biased region" description="Pro residues" evidence="12">
    <location>
        <begin position="93"/>
        <end position="118"/>
    </location>
</feature>
<evidence type="ECO:0000259" key="15">
    <source>
        <dbReference type="Pfam" id="PF04811"/>
    </source>
</evidence>
<dbReference type="GO" id="GO:0090110">
    <property type="term" value="P:COPII-coated vesicle cargo loading"/>
    <property type="evidence" value="ECO:0007669"/>
    <property type="project" value="TreeGrafter"/>
</dbReference>
<evidence type="ECO:0000256" key="12">
    <source>
        <dbReference type="SAM" id="MobiDB-lite"/>
    </source>
</evidence>
<dbReference type="PANTHER" id="PTHR13803">
    <property type="entry name" value="SEC24-RELATED PROTEIN"/>
    <property type="match status" value="1"/>
</dbReference>
<dbReference type="SUPFAM" id="SSF81811">
    <property type="entry name" value="Helical domain of Sec23/24"/>
    <property type="match status" value="2"/>
</dbReference>
<dbReference type="GO" id="GO:0006886">
    <property type="term" value="P:intracellular protein transport"/>
    <property type="evidence" value="ECO:0007669"/>
    <property type="project" value="InterPro"/>
</dbReference>
<feature type="domain" description="Sec23/Sec24 beta-sandwich" evidence="17">
    <location>
        <begin position="513"/>
        <end position="597"/>
    </location>
</feature>
<dbReference type="InterPro" id="IPR006895">
    <property type="entry name" value="Znf_Sec23_Sec24"/>
</dbReference>
<dbReference type="SUPFAM" id="SSF82754">
    <property type="entry name" value="C-terminal, gelsolin-like domain of Sec23/24"/>
    <property type="match status" value="2"/>
</dbReference>
<evidence type="ECO:0000256" key="10">
    <source>
        <dbReference type="ARBA" id="ARBA00023034"/>
    </source>
</evidence>
<feature type="domain" description="Gelsolin-like" evidence="13">
    <location>
        <begin position="732"/>
        <end position="786"/>
    </location>
</feature>
<keyword evidence="11" id="KW-0472">Membrane</keyword>